<sequence>VARSPQQNGVVERRNRMQIEAGRIMLIYAKASLFLWPEAAAATCYTHNRSIIHIRHSKTPYELLHDKLPRTRRIIETIHVDFDELTIMASEHSSSEPTLHEMDPATISSGLVPNPTPSTPFVPPSRTD</sequence>
<dbReference type="PROSITE" id="PS50994">
    <property type="entry name" value="INTEGRASE"/>
    <property type="match status" value="1"/>
</dbReference>
<dbReference type="PANTHER" id="PTHR42648">
    <property type="entry name" value="TRANSPOSASE, PUTATIVE-RELATED"/>
    <property type="match status" value="1"/>
</dbReference>
<dbReference type="AlphaFoldDB" id="A0A699V9C4"/>
<feature type="domain" description="Integrase catalytic" evidence="2">
    <location>
        <begin position="1"/>
        <end position="68"/>
    </location>
</feature>
<name>A0A699V9C4_TANCI</name>
<dbReference type="GO" id="GO:0003676">
    <property type="term" value="F:nucleic acid binding"/>
    <property type="evidence" value="ECO:0007669"/>
    <property type="project" value="InterPro"/>
</dbReference>
<feature type="compositionally biased region" description="Pro residues" evidence="1">
    <location>
        <begin position="114"/>
        <end position="128"/>
    </location>
</feature>
<dbReference type="Gene3D" id="3.30.420.10">
    <property type="entry name" value="Ribonuclease H-like superfamily/Ribonuclease H"/>
    <property type="match status" value="1"/>
</dbReference>
<accession>A0A699V9C4</accession>
<dbReference type="InterPro" id="IPR036397">
    <property type="entry name" value="RNaseH_sf"/>
</dbReference>
<comment type="caution">
    <text evidence="3">The sequence shown here is derived from an EMBL/GenBank/DDBJ whole genome shotgun (WGS) entry which is preliminary data.</text>
</comment>
<dbReference type="SUPFAM" id="SSF53098">
    <property type="entry name" value="Ribonuclease H-like"/>
    <property type="match status" value="1"/>
</dbReference>
<reference evidence="3" key="1">
    <citation type="journal article" date="2019" name="Sci. Rep.">
        <title>Draft genome of Tanacetum cinerariifolium, the natural source of mosquito coil.</title>
        <authorList>
            <person name="Yamashiro T."/>
            <person name="Shiraishi A."/>
            <person name="Satake H."/>
            <person name="Nakayama K."/>
        </authorList>
    </citation>
    <scope>NUCLEOTIDE SEQUENCE</scope>
</reference>
<dbReference type="GO" id="GO:0015074">
    <property type="term" value="P:DNA integration"/>
    <property type="evidence" value="ECO:0007669"/>
    <property type="project" value="InterPro"/>
</dbReference>
<dbReference type="InterPro" id="IPR001584">
    <property type="entry name" value="Integrase_cat-core"/>
</dbReference>
<proteinExistence type="predicted"/>
<evidence type="ECO:0000259" key="2">
    <source>
        <dbReference type="PROSITE" id="PS50994"/>
    </source>
</evidence>
<dbReference type="PANTHER" id="PTHR42648:SF32">
    <property type="entry name" value="RIBONUCLEASE H-LIKE DOMAIN, GAG-PRE-INTEGRASE DOMAIN PROTEIN-RELATED"/>
    <property type="match status" value="1"/>
</dbReference>
<organism evidence="3">
    <name type="scientific">Tanacetum cinerariifolium</name>
    <name type="common">Dalmatian daisy</name>
    <name type="synonym">Chrysanthemum cinerariifolium</name>
    <dbReference type="NCBI Taxonomy" id="118510"/>
    <lineage>
        <taxon>Eukaryota</taxon>
        <taxon>Viridiplantae</taxon>
        <taxon>Streptophyta</taxon>
        <taxon>Embryophyta</taxon>
        <taxon>Tracheophyta</taxon>
        <taxon>Spermatophyta</taxon>
        <taxon>Magnoliopsida</taxon>
        <taxon>eudicotyledons</taxon>
        <taxon>Gunneridae</taxon>
        <taxon>Pentapetalae</taxon>
        <taxon>asterids</taxon>
        <taxon>campanulids</taxon>
        <taxon>Asterales</taxon>
        <taxon>Asteraceae</taxon>
        <taxon>Asteroideae</taxon>
        <taxon>Anthemideae</taxon>
        <taxon>Anthemidinae</taxon>
        <taxon>Tanacetum</taxon>
    </lineage>
</organism>
<dbReference type="EMBL" id="BKCJ011418899">
    <property type="protein sequence ID" value="GFD31925.1"/>
    <property type="molecule type" value="Genomic_DNA"/>
</dbReference>
<evidence type="ECO:0000313" key="3">
    <source>
        <dbReference type="EMBL" id="GFD31925.1"/>
    </source>
</evidence>
<gene>
    <name evidence="3" type="ORF">Tci_903894</name>
</gene>
<protein>
    <submittedName>
        <fullName evidence="3">Putative ribonuclease H-like domain-containing protein</fullName>
    </submittedName>
</protein>
<feature type="non-terminal residue" evidence="3">
    <location>
        <position position="1"/>
    </location>
</feature>
<dbReference type="InterPro" id="IPR012337">
    <property type="entry name" value="RNaseH-like_sf"/>
</dbReference>
<evidence type="ECO:0000256" key="1">
    <source>
        <dbReference type="SAM" id="MobiDB-lite"/>
    </source>
</evidence>
<feature type="region of interest" description="Disordered" evidence="1">
    <location>
        <begin position="91"/>
        <end position="128"/>
    </location>
</feature>
<dbReference type="InterPro" id="IPR039537">
    <property type="entry name" value="Retrotran_Ty1/copia-like"/>
</dbReference>